<gene>
    <name evidence="2" type="ORF">FB473_000356</name>
</gene>
<dbReference type="Gene3D" id="3.40.50.1820">
    <property type="entry name" value="alpha/beta hydrolase"/>
    <property type="match status" value="1"/>
</dbReference>
<dbReference type="GO" id="GO:0016787">
    <property type="term" value="F:hydrolase activity"/>
    <property type="evidence" value="ECO:0007669"/>
    <property type="project" value="UniProtKB-KW"/>
</dbReference>
<dbReference type="PANTHER" id="PTHR11614">
    <property type="entry name" value="PHOSPHOLIPASE-RELATED"/>
    <property type="match status" value="1"/>
</dbReference>
<sequence length="321" mass="36133">MNHAWVDDRLLRGYQATTWPLEGAQIADGEPDSTLTATLVRRNAPRHARAVLYVHGWNDYFFQTHLADFWDREGFDFYAIDLHRYGRNLRPGLFAGYTTDLDEYVAELDEAYDIVRAEGHDLITVNAHSTGGLVASLWVAGSEHQFNGVVLNSPWLDMSAPELLRRAAMPLITSVAALKPTSVMQTSDTGFYARTIFADQDGEWTPDHDYKSNPAFLARFGWGKAILRGQERVAESLGIQTPVLSMMSARSNLSATKWDESLNTVDLVLDVDRLAAISWRLGALVTIVRIENGMHDLVLSPHPVRDEVFAEISRWLKVYVR</sequence>
<evidence type="ECO:0000313" key="2">
    <source>
        <dbReference type="EMBL" id="NIH55711.1"/>
    </source>
</evidence>
<organism evidence="2 3">
    <name type="scientific">Brooklawnia cerclae</name>
    <dbReference type="NCBI Taxonomy" id="349934"/>
    <lineage>
        <taxon>Bacteria</taxon>
        <taxon>Bacillati</taxon>
        <taxon>Actinomycetota</taxon>
        <taxon>Actinomycetes</taxon>
        <taxon>Propionibacteriales</taxon>
        <taxon>Propionibacteriaceae</taxon>
        <taxon>Brooklawnia</taxon>
    </lineage>
</organism>
<dbReference type="InterPro" id="IPR051044">
    <property type="entry name" value="MAG_DAG_Lipase"/>
</dbReference>
<accession>A0ABX0SCJ1</accession>
<dbReference type="InterPro" id="IPR022742">
    <property type="entry name" value="Hydrolase_4"/>
</dbReference>
<dbReference type="Proteomes" id="UP000749311">
    <property type="component" value="Unassembled WGS sequence"/>
</dbReference>
<dbReference type="SUPFAM" id="SSF53474">
    <property type="entry name" value="alpha/beta-Hydrolases"/>
    <property type="match status" value="1"/>
</dbReference>
<comment type="caution">
    <text evidence="2">The sequence shown here is derived from an EMBL/GenBank/DDBJ whole genome shotgun (WGS) entry which is preliminary data.</text>
</comment>
<evidence type="ECO:0000313" key="3">
    <source>
        <dbReference type="Proteomes" id="UP000749311"/>
    </source>
</evidence>
<dbReference type="Pfam" id="PF12146">
    <property type="entry name" value="Hydrolase_4"/>
    <property type="match status" value="1"/>
</dbReference>
<name>A0ABX0SCJ1_9ACTN</name>
<feature type="domain" description="Serine aminopeptidase S33" evidence="1">
    <location>
        <begin position="47"/>
        <end position="250"/>
    </location>
</feature>
<reference evidence="2 3" key="1">
    <citation type="submission" date="2020-02" db="EMBL/GenBank/DDBJ databases">
        <title>Sequencing the genomes of 1000 actinobacteria strains.</title>
        <authorList>
            <person name="Klenk H.-P."/>
        </authorList>
    </citation>
    <scope>NUCLEOTIDE SEQUENCE [LARGE SCALE GENOMIC DNA]</scope>
    <source>
        <strain evidence="2 3">DSM 19609</strain>
    </source>
</reference>
<dbReference type="RefSeq" id="WP_167164276.1">
    <property type="nucleotide sequence ID" value="NZ_BAAAOO010000017.1"/>
</dbReference>
<evidence type="ECO:0000259" key="1">
    <source>
        <dbReference type="Pfam" id="PF12146"/>
    </source>
</evidence>
<proteinExistence type="predicted"/>
<dbReference type="InterPro" id="IPR029058">
    <property type="entry name" value="AB_hydrolase_fold"/>
</dbReference>
<keyword evidence="2" id="KW-0378">Hydrolase</keyword>
<keyword evidence="3" id="KW-1185">Reference proteome</keyword>
<dbReference type="EMBL" id="JAAMOZ010000001">
    <property type="protein sequence ID" value="NIH55711.1"/>
    <property type="molecule type" value="Genomic_DNA"/>
</dbReference>
<protein>
    <submittedName>
        <fullName evidence="2">Alpha-beta hydrolase superfamily lysophospholipase</fullName>
    </submittedName>
</protein>